<keyword evidence="2" id="KW-1185">Reference proteome</keyword>
<evidence type="ECO:0000313" key="2">
    <source>
        <dbReference type="Proteomes" id="UP001432322"/>
    </source>
</evidence>
<gene>
    <name evidence="1" type="ORF">PFISCL1PPCAC_12244</name>
</gene>
<evidence type="ECO:0000313" key="1">
    <source>
        <dbReference type="EMBL" id="GMT20947.1"/>
    </source>
</evidence>
<reference evidence="1" key="1">
    <citation type="submission" date="2023-10" db="EMBL/GenBank/DDBJ databases">
        <title>Genome assembly of Pristionchus species.</title>
        <authorList>
            <person name="Yoshida K."/>
            <person name="Sommer R.J."/>
        </authorList>
    </citation>
    <scope>NUCLEOTIDE SEQUENCE</scope>
    <source>
        <strain evidence="1">RS5133</strain>
    </source>
</reference>
<organism evidence="1 2">
    <name type="scientific">Pristionchus fissidentatus</name>
    <dbReference type="NCBI Taxonomy" id="1538716"/>
    <lineage>
        <taxon>Eukaryota</taxon>
        <taxon>Metazoa</taxon>
        <taxon>Ecdysozoa</taxon>
        <taxon>Nematoda</taxon>
        <taxon>Chromadorea</taxon>
        <taxon>Rhabditida</taxon>
        <taxon>Rhabditina</taxon>
        <taxon>Diplogasteromorpha</taxon>
        <taxon>Diplogasteroidea</taxon>
        <taxon>Neodiplogasteridae</taxon>
        <taxon>Pristionchus</taxon>
    </lineage>
</organism>
<dbReference type="EMBL" id="BTSY01000003">
    <property type="protein sequence ID" value="GMT20947.1"/>
    <property type="molecule type" value="Genomic_DNA"/>
</dbReference>
<name>A0AAV5VML9_9BILA</name>
<proteinExistence type="predicted"/>
<feature type="non-terminal residue" evidence="1">
    <location>
        <position position="78"/>
    </location>
</feature>
<accession>A0AAV5VML9</accession>
<sequence length="78" mass="8588">MCEANAFLTITSGATKIDEQIYKRTFNSLSNTSDFSRIRIRENSHSCIGCEVVVVISTDDDGKRLLPISLSTSRLSSS</sequence>
<dbReference type="Proteomes" id="UP001432322">
    <property type="component" value="Unassembled WGS sequence"/>
</dbReference>
<dbReference type="AlphaFoldDB" id="A0AAV5VML9"/>
<protein>
    <submittedName>
        <fullName evidence="1">Uncharacterized protein</fullName>
    </submittedName>
</protein>
<comment type="caution">
    <text evidence="1">The sequence shown here is derived from an EMBL/GenBank/DDBJ whole genome shotgun (WGS) entry which is preliminary data.</text>
</comment>